<evidence type="ECO:0000256" key="8">
    <source>
        <dbReference type="SAM" id="MobiDB-lite"/>
    </source>
</evidence>
<accession>A0A5E6M9N9</accession>
<evidence type="ECO:0000256" key="6">
    <source>
        <dbReference type="ARBA" id="ARBA00022694"/>
    </source>
</evidence>
<dbReference type="OrthoDB" id="9802090at2"/>
<reference evidence="9 10" key="1">
    <citation type="submission" date="2019-09" db="EMBL/GenBank/DDBJ databases">
        <authorList>
            <person name="Cremers G."/>
        </authorList>
    </citation>
    <scope>NUCLEOTIDE SEQUENCE [LARGE SCALE GENOMIC DNA]</scope>
    <source>
        <strain evidence="9">4A</strain>
    </source>
</reference>
<keyword evidence="6 7" id="KW-0819">tRNA processing</keyword>
<evidence type="ECO:0000256" key="1">
    <source>
        <dbReference type="ARBA" id="ARBA00000142"/>
    </source>
</evidence>
<feature type="binding site" evidence="7">
    <location>
        <position position="129"/>
    </location>
    <ligand>
        <name>S-adenosyl-L-methionine</name>
        <dbReference type="ChEBI" id="CHEBI:59789"/>
    </ligand>
</feature>
<dbReference type="PANTHER" id="PTHR23417:SF14">
    <property type="entry name" value="PENTACOTRIPEPTIDE-REPEAT REGION OF PRORP DOMAIN-CONTAINING PROTEIN"/>
    <property type="match status" value="1"/>
</dbReference>
<keyword evidence="3 7" id="KW-0489">Methyltransferase</keyword>
<evidence type="ECO:0000256" key="7">
    <source>
        <dbReference type="HAMAP-Rule" id="MF_01057"/>
    </source>
</evidence>
<gene>
    <name evidence="7 9" type="primary">trmB</name>
    <name evidence="9" type="ORF">MAMT_00411</name>
</gene>
<dbReference type="InterPro" id="IPR055361">
    <property type="entry name" value="tRNA_methyltr_TrmB_bact"/>
</dbReference>
<dbReference type="GO" id="GO:0008176">
    <property type="term" value="F:tRNA (guanine(46)-N7)-methyltransferase activity"/>
    <property type="evidence" value="ECO:0007669"/>
    <property type="project" value="UniProtKB-UniRule"/>
</dbReference>
<keyword evidence="4 7" id="KW-0808">Transferase</keyword>
<proteinExistence type="inferred from homology"/>
<evidence type="ECO:0000313" key="10">
    <source>
        <dbReference type="Proteomes" id="UP000334923"/>
    </source>
</evidence>
<feature type="binding site" evidence="7">
    <location>
        <position position="54"/>
    </location>
    <ligand>
        <name>S-adenosyl-L-methionine</name>
        <dbReference type="ChEBI" id="CHEBI:59789"/>
    </ligand>
</feature>
<comment type="similarity">
    <text evidence="7">Belongs to the class I-like SAM-binding methyltransferase superfamily. TrmB family.</text>
</comment>
<dbReference type="CDD" id="cd02440">
    <property type="entry name" value="AdoMet_MTases"/>
    <property type="match status" value="1"/>
</dbReference>
<feature type="region of interest" description="Disordered" evidence="8">
    <location>
        <begin position="1"/>
        <end position="28"/>
    </location>
</feature>
<dbReference type="SUPFAM" id="SSF53335">
    <property type="entry name" value="S-adenosyl-L-methionine-dependent methyltransferases"/>
    <property type="match status" value="1"/>
</dbReference>
<dbReference type="EMBL" id="CABFVA020000014">
    <property type="protein sequence ID" value="VVM05018.1"/>
    <property type="molecule type" value="Genomic_DNA"/>
</dbReference>
<keyword evidence="5 7" id="KW-0949">S-adenosyl-L-methionine</keyword>
<comment type="pathway">
    <text evidence="7">tRNA modification; N(7)-methylguanine-tRNA biosynthesis.</text>
</comment>
<dbReference type="EC" id="2.1.1.33" evidence="7"/>
<evidence type="ECO:0000313" key="9">
    <source>
        <dbReference type="EMBL" id="VVM05018.1"/>
    </source>
</evidence>
<sequence length="229" mass="26179">MAIARRTRTTAGMCEPAEMSPPELRKREVGESNPLVGLECWPRMFLRPAPIVCDLGAGNGRFAATYAELHPEWNVLAVERRLPRVRKIRRAQELRRLSNLRVLWLGWDDLLLFWSQPESCREIHVLFPDPWPKRRHQIRRTLSMRVLTAIFRVLEPGGFFRLLTDDSGYYATVEQAAAALPGFGRSEDPGAFPESQFETIFRSRGCPLHGAIWRKSEGNGTERKKRGAA</sequence>
<dbReference type="Pfam" id="PF02390">
    <property type="entry name" value="Methyltransf_4"/>
    <property type="match status" value="1"/>
</dbReference>
<organism evidence="9 10">
    <name type="scientific">Methylacidimicrobium tartarophylax</name>
    <dbReference type="NCBI Taxonomy" id="1041768"/>
    <lineage>
        <taxon>Bacteria</taxon>
        <taxon>Pseudomonadati</taxon>
        <taxon>Verrucomicrobiota</taxon>
        <taxon>Methylacidimicrobium</taxon>
    </lineage>
</organism>
<dbReference type="PANTHER" id="PTHR23417">
    <property type="entry name" value="3-DEOXY-D-MANNO-OCTULOSONIC-ACID TRANSFERASE/TRNA GUANINE-N 7 - -METHYLTRANSFERASE"/>
    <property type="match status" value="1"/>
</dbReference>
<comment type="function">
    <text evidence="2 7">Catalyzes the formation of N(7)-methylguanine at position 46 (m7G46) in tRNA.</text>
</comment>
<feature type="binding site" evidence="7">
    <location>
        <position position="79"/>
    </location>
    <ligand>
        <name>S-adenosyl-L-methionine</name>
        <dbReference type="ChEBI" id="CHEBI:59789"/>
    </ligand>
</feature>
<dbReference type="InterPro" id="IPR003358">
    <property type="entry name" value="tRNA_(Gua-N-7)_MeTrfase_Trmb"/>
</dbReference>
<dbReference type="Proteomes" id="UP000334923">
    <property type="component" value="Unassembled WGS sequence"/>
</dbReference>
<dbReference type="GO" id="GO:0043527">
    <property type="term" value="C:tRNA methyltransferase complex"/>
    <property type="evidence" value="ECO:0007669"/>
    <property type="project" value="TreeGrafter"/>
</dbReference>
<dbReference type="InterPro" id="IPR029063">
    <property type="entry name" value="SAM-dependent_MTases_sf"/>
</dbReference>
<feature type="binding site" evidence="7">
    <location>
        <position position="165"/>
    </location>
    <ligand>
        <name>substrate</name>
    </ligand>
</feature>
<dbReference type="Gene3D" id="3.40.50.150">
    <property type="entry name" value="Vaccinia Virus protein VP39"/>
    <property type="match status" value="1"/>
</dbReference>
<dbReference type="HAMAP" id="MF_01057">
    <property type="entry name" value="tRNA_methyltr_TrmB"/>
    <property type="match status" value="1"/>
</dbReference>
<feature type="binding site" evidence="7">
    <location>
        <position position="133"/>
    </location>
    <ligand>
        <name>substrate</name>
    </ligand>
</feature>
<keyword evidence="10" id="KW-1185">Reference proteome</keyword>
<dbReference type="PROSITE" id="PS51625">
    <property type="entry name" value="SAM_MT_TRMB"/>
    <property type="match status" value="1"/>
</dbReference>
<evidence type="ECO:0000256" key="5">
    <source>
        <dbReference type="ARBA" id="ARBA00022691"/>
    </source>
</evidence>
<comment type="catalytic activity">
    <reaction evidence="1 7">
        <text>guanosine(46) in tRNA + S-adenosyl-L-methionine = N(7)-methylguanosine(46) in tRNA + S-adenosyl-L-homocysteine</text>
        <dbReference type="Rhea" id="RHEA:42708"/>
        <dbReference type="Rhea" id="RHEA-COMP:10188"/>
        <dbReference type="Rhea" id="RHEA-COMP:10189"/>
        <dbReference type="ChEBI" id="CHEBI:57856"/>
        <dbReference type="ChEBI" id="CHEBI:59789"/>
        <dbReference type="ChEBI" id="CHEBI:74269"/>
        <dbReference type="ChEBI" id="CHEBI:74480"/>
        <dbReference type="EC" id="2.1.1.33"/>
    </reaction>
</comment>
<dbReference type="AlphaFoldDB" id="A0A5E6M9N9"/>
<comment type="caution">
    <text evidence="7">Lacks conserved residue(s) required for the propagation of feature annotation.</text>
</comment>
<evidence type="ECO:0000256" key="4">
    <source>
        <dbReference type="ARBA" id="ARBA00022679"/>
    </source>
</evidence>
<name>A0A5E6M9N9_9BACT</name>
<dbReference type="UniPathway" id="UPA00989"/>
<evidence type="ECO:0000256" key="2">
    <source>
        <dbReference type="ARBA" id="ARBA00003015"/>
    </source>
</evidence>
<protein>
    <recommendedName>
        <fullName evidence="7">tRNA (guanine-N(7)-)-methyltransferase</fullName>
        <ecNumber evidence="7">2.1.1.33</ecNumber>
    </recommendedName>
    <alternativeName>
        <fullName evidence="7">tRNA (guanine(46)-N(7))-methyltransferase</fullName>
    </alternativeName>
    <alternativeName>
        <fullName evidence="7">tRNA(m7G46)-methyltransferase</fullName>
    </alternativeName>
</protein>
<evidence type="ECO:0000256" key="3">
    <source>
        <dbReference type="ARBA" id="ARBA00022603"/>
    </source>
</evidence>